<keyword evidence="3" id="KW-1185">Reference proteome</keyword>
<dbReference type="OrthoDB" id="61113at2759"/>
<sequence length="126" mass="13975">MEKCQLALRLPALDDELPDPFLFEGDDSGVAMLDVCELDASNLLNLPSLTWSNRPACQKRVGTFAASPGKEVRLQDFPCNWGTLHSYEISCASPSNCMVDVWSNQNTTWGKSRQSIHIFVILIASE</sequence>
<reference evidence="2 3" key="1">
    <citation type="submission" date="2018-02" db="EMBL/GenBank/DDBJ databases">
        <title>Genome sequence of the basidiomycete white-rot fungus Phlebia centrifuga.</title>
        <authorList>
            <person name="Granchi Z."/>
            <person name="Peng M."/>
            <person name="de Vries R.P."/>
            <person name="Hilden K."/>
            <person name="Makela M.R."/>
            <person name="Grigoriev I."/>
            <person name="Riley R."/>
        </authorList>
    </citation>
    <scope>NUCLEOTIDE SEQUENCE [LARGE SCALE GENOMIC DNA]</scope>
    <source>
        <strain evidence="2 3">FBCC195</strain>
    </source>
</reference>
<accession>A0A2R6PVP4</accession>
<gene>
    <name evidence="2" type="ORF">PHLCEN_2v4292</name>
</gene>
<evidence type="ECO:0000259" key="1">
    <source>
        <dbReference type="Pfam" id="PF09792"/>
    </source>
</evidence>
<feature type="domain" description="Ubiquitin 3 binding protein But2 C-terminal" evidence="1">
    <location>
        <begin position="2"/>
        <end position="92"/>
    </location>
</feature>
<dbReference type="EMBL" id="MLYV02000433">
    <property type="protein sequence ID" value="PSR97585.1"/>
    <property type="molecule type" value="Genomic_DNA"/>
</dbReference>
<proteinExistence type="predicted"/>
<name>A0A2R6PVP4_9APHY</name>
<evidence type="ECO:0000313" key="3">
    <source>
        <dbReference type="Proteomes" id="UP000186601"/>
    </source>
</evidence>
<dbReference type="Pfam" id="PF09792">
    <property type="entry name" value="But2"/>
    <property type="match status" value="1"/>
</dbReference>
<comment type="caution">
    <text evidence="2">The sequence shown here is derived from an EMBL/GenBank/DDBJ whole genome shotgun (WGS) entry which is preliminary data.</text>
</comment>
<protein>
    <recommendedName>
        <fullName evidence="1">Ubiquitin 3 binding protein But2 C-terminal domain-containing protein</fullName>
    </recommendedName>
</protein>
<dbReference type="InterPro" id="IPR018620">
    <property type="entry name" value="Ubiquitin3-bd_protein_But2_C"/>
</dbReference>
<dbReference type="Proteomes" id="UP000186601">
    <property type="component" value="Unassembled WGS sequence"/>
</dbReference>
<organism evidence="2 3">
    <name type="scientific">Hermanssonia centrifuga</name>
    <dbReference type="NCBI Taxonomy" id="98765"/>
    <lineage>
        <taxon>Eukaryota</taxon>
        <taxon>Fungi</taxon>
        <taxon>Dikarya</taxon>
        <taxon>Basidiomycota</taxon>
        <taxon>Agaricomycotina</taxon>
        <taxon>Agaricomycetes</taxon>
        <taxon>Polyporales</taxon>
        <taxon>Meruliaceae</taxon>
        <taxon>Hermanssonia</taxon>
    </lineage>
</organism>
<dbReference type="AlphaFoldDB" id="A0A2R6PVP4"/>
<evidence type="ECO:0000313" key="2">
    <source>
        <dbReference type="EMBL" id="PSR97585.1"/>
    </source>
</evidence>